<evidence type="ECO:0000256" key="4">
    <source>
        <dbReference type="ARBA" id="ARBA00022801"/>
    </source>
</evidence>
<keyword evidence="4" id="KW-0378">Hydrolase</keyword>
<evidence type="ECO:0000259" key="8">
    <source>
        <dbReference type="Pfam" id="PF00291"/>
    </source>
</evidence>
<evidence type="ECO:0000256" key="5">
    <source>
        <dbReference type="ARBA" id="ARBA00022898"/>
    </source>
</evidence>
<evidence type="ECO:0000256" key="2">
    <source>
        <dbReference type="ARBA" id="ARBA00001933"/>
    </source>
</evidence>
<dbReference type="STRING" id="105984.A0A427XIL1"/>
<dbReference type="PANTHER" id="PTHR43780">
    <property type="entry name" value="1-AMINOCYCLOPROPANE-1-CARBOXYLATE DEAMINASE-RELATED"/>
    <property type="match status" value="1"/>
</dbReference>
<dbReference type="InterPro" id="IPR001926">
    <property type="entry name" value="TrpB-like_PALP"/>
</dbReference>
<comment type="cofactor">
    <cofactor evidence="2">
        <name>pyridoxal 5'-phosphate</name>
        <dbReference type="ChEBI" id="CHEBI:597326"/>
    </cofactor>
</comment>
<organism evidence="9 10">
    <name type="scientific">Apiotrichum porosum</name>
    <dbReference type="NCBI Taxonomy" id="105984"/>
    <lineage>
        <taxon>Eukaryota</taxon>
        <taxon>Fungi</taxon>
        <taxon>Dikarya</taxon>
        <taxon>Basidiomycota</taxon>
        <taxon>Agaricomycotina</taxon>
        <taxon>Tremellomycetes</taxon>
        <taxon>Trichosporonales</taxon>
        <taxon>Trichosporonaceae</taxon>
        <taxon>Apiotrichum</taxon>
    </lineage>
</organism>
<dbReference type="GO" id="GO:0030170">
    <property type="term" value="F:pyridoxal phosphate binding"/>
    <property type="evidence" value="ECO:0007669"/>
    <property type="project" value="InterPro"/>
</dbReference>
<evidence type="ECO:0000256" key="6">
    <source>
        <dbReference type="PIRSR" id="PIRSR006278-1"/>
    </source>
</evidence>
<dbReference type="GeneID" id="39586167"/>
<comment type="caution">
    <text evidence="9">The sequence shown here is derived from an EMBL/GenBank/DDBJ whole genome shotgun (WGS) entry which is preliminary data.</text>
</comment>
<feature type="modified residue" description="N6-(pyridoxal phosphate)lysine" evidence="7">
    <location>
        <position position="57"/>
    </location>
</feature>
<sequence length="344" mass="36754">MSKTYKTKLASIPKENFLFGPSPVQYLPNLTTALGGQVKVYAKREDCNSGLAYGGNKVRKLEYLVADAKLKGCDTLVSVGGVQSNHTRAVTATAVASGMTAVTVQEKWVPIDPPLYAETGNILLSRIMGGDVRLNQEDFDIGHKAATEQAFKDVEARGGKPYYIPAGASDHELGGLGFTNLVVELAEQEAAQGIYFDTLVVCSVTGSSHAGLIVGAVAEGKGRKVIGIDASGKVEATRTQVTRIARNTAKLLDPELVIKDEDVILDDRFNAGIYGIPDEQTIKAIEMAARTDSMITDPVYEGKSMAGMIELIKEGTIKPGSNVLYIHLGGQPALNAYSSYFPHN</sequence>
<dbReference type="GO" id="GO:0009310">
    <property type="term" value="P:amine catabolic process"/>
    <property type="evidence" value="ECO:0007669"/>
    <property type="project" value="InterPro"/>
</dbReference>
<dbReference type="CDD" id="cd06449">
    <property type="entry name" value="ACCD"/>
    <property type="match status" value="1"/>
</dbReference>
<protein>
    <recommendedName>
        <fullName evidence="8">Tryptophan synthase beta chain-like PALP domain-containing protein</fullName>
    </recommendedName>
</protein>
<dbReference type="InterPro" id="IPR005965">
    <property type="entry name" value="ACP_carboxylate_deaminase"/>
</dbReference>
<name>A0A427XIL1_9TREE</name>
<keyword evidence="5 7" id="KW-0663">Pyridoxal phosphate</keyword>
<dbReference type="InterPro" id="IPR027278">
    <property type="entry name" value="ACCD_DCysDesulf"/>
</dbReference>
<comment type="similarity">
    <text evidence="3">Belongs to the ACC deaminase/D-cysteine desulfhydrase family.</text>
</comment>
<dbReference type="GO" id="GO:0019148">
    <property type="term" value="F:D-cysteine desulfhydrase activity"/>
    <property type="evidence" value="ECO:0007669"/>
    <property type="project" value="TreeGrafter"/>
</dbReference>
<reference evidence="9 10" key="1">
    <citation type="submission" date="2018-11" db="EMBL/GenBank/DDBJ databases">
        <title>Genome sequence of Apiotrichum porosum DSM 27194.</title>
        <authorList>
            <person name="Aliyu H."/>
            <person name="Gorte O."/>
            <person name="Ochsenreither K."/>
        </authorList>
    </citation>
    <scope>NUCLEOTIDE SEQUENCE [LARGE SCALE GENOMIC DNA]</scope>
    <source>
        <strain evidence="9 10">DSM 27194</strain>
    </source>
</reference>
<evidence type="ECO:0000256" key="1">
    <source>
        <dbReference type="ARBA" id="ARBA00001132"/>
    </source>
</evidence>
<feature type="domain" description="Tryptophan synthase beta chain-like PALP" evidence="8">
    <location>
        <begin position="19"/>
        <end position="329"/>
    </location>
</feature>
<dbReference type="SUPFAM" id="SSF53686">
    <property type="entry name" value="Tryptophan synthase beta subunit-like PLP-dependent enzymes"/>
    <property type="match status" value="1"/>
</dbReference>
<dbReference type="AlphaFoldDB" id="A0A427XIL1"/>
<keyword evidence="10" id="KW-1185">Reference proteome</keyword>
<dbReference type="RefSeq" id="XP_028473872.1">
    <property type="nucleotide sequence ID" value="XM_028617409.1"/>
</dbReference>
<dbReference type="PIRSF" id="PIRSF006278">
    <property type="entry name" value="ACCD_DCysDesulf"/>
    <property type="match status" value="1"/>
</dbReference>
<evidence type="ECO:0000256" key="3">
    <source>
        <dbReference type="ARBA" id="ARBA00008639"/>
    </source>
</evidence>
<dbReference type="InterPro" id="IPR036052">
    <property type="entry name" value="TrpB-like_PALP_sf"/>
</dbReference>
<evidence type="ECO:0000313" key="9">
    <source>
        <dbReference type="EMBL" id="RSH78725.1"/>
    </source>
</evidence>
<dbReference type="PANTHER" id="PTHR43780:SF2">
    <property type="entry name" value="1-AMINOCYCLOPROPANE-1-CARBOXYLATE DEAMINASE-RELATED"/>
    <property type="match status" value="1"/>
</dbReference>
<comment type="catalytic activity">
    <reaction evidence="1">
        <text>1-aminocyclopropane-1-carboxylate + H2O = 2-oxobutanoate + NH4(+)</text>
        <dbReference type="Rhea" id="RHEA:16933"/>
        <dbReference type="ChEBI" id="CHEBI:15377"/>
        <dbReference type="ChEBI" id="CHEBI:16763"/>
        <dbReference type="ChEBI" id="CHEBI:28938"/>
        <dbReference type="ChEBI" id="CHEBI:58360"/>
        <dbReference type="EC" id="3.5.99.7"/>
    </reaction>
</comment>
<feature type="active site" description="Nucleophile" evidence="6">
    <location>
        <position position="84"/>
    </location>
</feature>
<dbReference type="NCBIfam" id="TIGR01274">
    <property type="entry name" value="ACC_deam"/>
    <property type="match status" value="1"/>
</dbReference>
<gene>
    <name evidence="9" type="ORF">EHS24_001624</name>
</gene>
<dbReference type="EMBL" id="RSCE01000011">
    <property type="protein sequence ID" value="RSH78725.1"/>
    <property type="molecule type" value="Genomic_DNA"/>
</dbReference>
<proteinExistence type="inferred from homology"/>
<evidence type="ECO:0000256" key="7">
    <source>
        <dbReference type="PIRSR" id="PIRSR006278-2"/>
    </source>
</evidence>
<dbReference type="Proteomes" id="UP000279236">
    <property type="component" value="Unassembled WGS sequence"/>
</dbReference>
<dbReference type="Gene3D" id="3.40.50.1100">
    <property type="match status" value="2"/>
</dbReference>
<dbReference type="OrthoDB" id="10266364at2759"/>
<accession>A0A427XIL1</accession>
<evidence type="ECO:0000313" key="10">
    <source>
        <dbReference type="Proteomes" id="UP000279236"/>
    </source>
</evidence>
<dbReference type="GO" id="GO:0008660">
    <property type="term" value="F:1-aminocyclopropane-1-carboxylate deaminase activity"/>
    <property type="evidence" value="ECO:0007669"/>
    <property type="project" value="UniProtKB-EC"/>
</dbReference>
<dbReference type="Pfam" id="PF00291">
    <property type="entry name" value="PALP"/>
    <property type="match status" value="1"/>
</dbReference>